<proteinExistence type="predicted"/>
<evidence type="ECO:0000313" key="1">
    <source>
        <dbReference type="EMBL" id="CAF4486705.1"/>
    </source>
</evidence>
<organism evidence="1 2">
    <name type="scientific">Rotaria magnacalcarata</name>
    <dbReference type="NCBI Taxonomy" id="392030"/>
    <lineage>
        <taxon>Eukaryota</taxon>
        <taxon>Metazoa</taxon>
        <taxon>Spiralia</taxon>
        <taxon>Gnathifera</taxon>
        <taxon>Rotifera</taxon>
        <taxon>Eurotatoria</taxon>
        <taxon>Bdelloidea</taxon>
        <taxon>Philodinida</taxon>
        <taxon>Philodinidae</taxon>
        <taxon>Rotaria</taxon>
    </lineage>
</organism>
<comment type="caution">
    <text evidence="1">The sequence shown here is derived from an EMBL/GenBank/DDBJ whole genome shotgun (WGS) entry which is preliminary data.</text>
</comment>
<dbReference type="EMBL" id="CAJOBI010078192">
    <property type="protein sequence ID" value="CAF4486705.1"/>
    <property type="molecule type" value="Genomic_DNA"/>
</dbReference>
<protein>
    <submittedName>
        <fullName evidence="1">Uncharacterized protein</fullName>
    </submittedName>
</protein>
<sequence>KTFDIARASVETLDPYRAWRYLPSPRDMAAGLPSNHNLPKAMPSTSTDWRTFPQTRFNYIN</sequence>
<dbReference type="AlphaFoldDB" id="A0A8S2X9S5"/>
<gene>
    <name evidence="1" type="ORF">SMN809_LOCUS34278</name>
</gene>
<dbReference type="Proteomes" id="UP000676336">
    <property type="component" value="Unassembled WGS sequence"/>
</dbReference>
<feature type="non-terminal residue" evidence="1">
    <location>
        <position position="1"/>
    </location>
</feature>
<name>A0A8S2X9S5_9BILA</name>
<evidence type="ECO:0000313" key="2">
    <source>
        <dbReference type="Proteomes" id="UP000676336"/>
    </source>
</evidence>
<accession>A0A8S2X9S5</accession>
<reference evidence="1" key="1">
    <citation type="submission" date="2021-02" db="EMBL/GenBank/DDBJ databases">
        <authorList>
            <person name="Nowell W R."/>
        </authorList>
    </citation>
    <scope>NUCLEOTIDE SEQUENCE</scope>
</reference>